<organism evidence="4 5">
    <name type="scientific">Allomeiothermus silvanus (strain ATCC 700542 / DSM 9946 / NBRC 106475 / NCIMB 13440 / VI-R2)</name>
    <name type="common">Thermus silvanus</name>
    <dbReference type="NCBI Taxonomy" id="526227"/>
    <lineage>
        <taxon>Bacteria</taxon>
        <taxon>Thermotogati</taxon>
        <taxon>Deinococcota</taxon>
        <taxon>Deinococci</taxon>
        <taxon>Thermales</taxon>
        <taxon>Thermaceae</taxon>
        <taxon>Allomeiothermus</taxon>
    </lineage>
</organism>
<dbReference type="Proteomes" id="UP000001916">
    <property type="component" value="Chromosome"/>
</dbReference>
<evidence type="ECO:0000313" key="4">
    <source>
        <dbReference type="EMBL" id="ADH63436.1"/>
    </source>
</evidence>
<dbReference type="SUPFAM" id="SSF53822">
    <property type="entry name" value="Periplasmic binding protein-like I"/>
    <property type="match status" value="1"/>
</dbReference>
<dbReference type="Pfam" id="PF13458">
    <property type="entry name" value="Peripla_BP_6"/>
    <property type="match status" value="1"/>
</dbReference>
<protein>
    <submittedName>
        <fullName evidence="4">Branched chain amino acid ABC transporter amino acid-binding protein</fullName>
    </submittedName>
</protein>
<dbReference type="RefSeq" id="WP_013158001.1">
    <property type="nucleotide sequence ID" value="NC_014212.1"/>
</dbReference>
<dbReference type="InterPro" id="IPR028081">
    <property type="entry name" value="Leu-bd"/>
</dbReference>
<proteinExistence type="inferred from homology"/>
<comment type="similarity">
    <text evidence="1">Belongs to the leucine-binding protein family.</text>
</comment>
<name>D7BF83_ALLS1</name>
<evidence type="ECO:0000313" key="5">
    <source>
        <dbReference type="Proteomes" id="UP000001916"/>
    </source>
</evidence>
<dbReference type="KEGG" id="msv:Mesil_1546"/>
<gene>
    <name evidence="4" type="ordered locus">Mesil_1546</name>
</gene>
<evidence type="ECO:0000256" key="2">
    <source>
        <dbReference type="ARBA" id="ARBA00022729"/>
    </source>
</evidence>
<feature type="domain" description="Leucine-binding protein" evidence="3">
    <location>
        <begin position="28"/>
        <end position="351"/>
    </location>
</feature>
<dbReference type="OrthoDB" id="24024at2"/>
<dbReference type="HOGENOM" id="CLU_027128_7_3_0"/>
<evidence type="ECO:0000256" key="1">
    <source>
        <dbReference type="ARBA" id="ARBA00010062"/>
    </source>
</evidence>
<evidence type="ECO:0000259" key="3">
    <source>
        <dbReference type="Pfam" id="PF13458"/>
    </source>
</evidence>
<dbReference type="InterPro" id="IPR051010">
    <property type="entry name" value="BCAA_transport"/>
</dbReference>
<keyword evidence="2" id="KW-0732">Signal</keyword>
<dbReference type="PANTHER" id="PTHR30483:SF6">
    <property type="entry name" value="PERIPLASMIC BINDING PROTEIN OF ABC TRANSPORTER FOR NATURAL AMINO ACIDS"/>
    <property type="match status" value="1"/>
</dbReference>
<dbReference type="InterPro" id="IPR028082">
    <property type="entry name" value="Peripla_BP_I"/>
</dbReference>
<dbReference type="eggNOG" id="COG0683">
    <property type="taxonomic scope" value="Bacteria"/>
</dbReference>
<dbReference type="PANTHER" id="PTHR30483">
    <property type="entry name" value="LEUCINE-SPECIFIC-BINDING PROTEIN"/>
    <property type="match status" value="1"/>
</dbReference>
<reference evidence="4 5" key="1">
    <citation type="journal article" date="2010" name="Stand. Genomic Sci.">
        <title>Complete genome sequence of Meiothermus silvanus type strain (VI-R2).</title>
        <authorList>
            <person name="Sikorski J."/>
            <person name="Tindall B.J."/>
            <person name="Lowry S."/>
            <person name="Lucas S."/>
            <person name="Nolan M."/>
            <person name="Copeland A."/>
            <person name="Glavina Del Rio T."/>
            <person name="Tice H."/>
            <person name="Cheng J.F."/>
            <person name="Han C."/>
            <person name="Pitluck S."/>
            <person name="Liolios K."/>
            <person name="Ivanova N."/>
            <person name="Mavromatis K."/>
            <person name="Mikhailova N."/>
            <person name="Pati A."/>
            <person name="Goodwin L."/>
            <person name="Chen A."/>
            <person name="Palaniappan K."/>
            <person name="Land M."/>
            <person name="Hauser L."/>
            <person name="Chang Y.J."/>
            <person name="Jeffries C.D."/>
            <person name="Rohde M."/>
            <person name="Goker M."/>
            <person name="Woyke T."/>
            <person name="Bristow J."/>
            <person name="Eisen J.A."/>
            <person name="Markowitz V."/>
            <person name="Hugenholtz P."/>
            <person name="Kyrpides N.C."/>
            <person name="Klenk H.P."/>
            <person name="Lapidus A."/>
        </authorList>
    </citation>
    <scope>NUCLEOTIDE SEQUENCE [LARGE SCALE GENOMIC DNA]</scope>
    <source>
        <strain evidence="5">ATCC 700542 / DSM 9946 / VI-R2</strain>
    </source>
</reference>
<dbReference type="AlphaFoldDB" id="D7BF83"/>
<accession>D7BF83</accession>
<dbReference type="EMBL" id="CP002042">
    <property type="protein sequence ID" value="ADH63436.1"/>
    <property type="molecule type" value="Genomic_DNA"/>
</dbReference>
<sequence>MKRVLMLGMVAALSLGSAQQTKTVNLLWSGAITGPTSDVGGPYGAGVEDYCKYANEQKLIPSFTINCTVRDDQYQNPITQRIFEEALDRAKPAIYLGYSTGAMLQLKPLIQEVKMPTIPASAHIGLIEPPNNTYIFLPVSSYSEQIVALMEYIHRELKKNARIALVVNPSPFGRAVVDHAKRAAQRLGQTIVAVQEVGANNLDNTALLRNLDSQNVEFILHQNVAGPVANILKDAKRLGLDKKIRQMGAVYTGGSDLIRLAGDAAEGYLWASSYYTLDENVPGITLQKQLAQKYGRSTDILGSTNYTAGMLAAAIAVEAMKRAAQRFNGRIDNETVYQAIIGMNGPNAFKPGFAVSTKSGIEIDFTKSEQTGAEGLRVLEAKGGKFVPITEPFTSALFRQVRNP</sequence>
<dbReference type="Gene3D" id="3.40.50.2300">
    <property type="match status" value="2"/>
</dbReference>
<dbReference type="STRING" id="526227.Mesil_1546"/>
<keyword evidence="5" id="KW-1185">Reference proteome</keyword>